<dbReference type="SFLD" id="SFLDG01129">
    <property type="entry name" value="C1.5:_HAD__Beta-PGM__Phosphata"/>
    <property type="match status" value="1"/>
</dbReference>
<dbReference type="PRINTS" id="PR00413">
    <property type="entry name" value="HADHALOGNASE"/>
</dbReference>
<organism evidence="1 2">
    <name type="scientific">Parvicella tangerina</name>
    <dbReference type="NCBI Taxonomy" id="2829795"/>
    <lineage>
        <taxon>Bacteria</taxon>
        <taxon>Pseudomonadati</taxon>
        <taxon>Bacteroidota</taxon>
        <taxon>Flavobacteriia</taxon>
        <taxon>Flavobacteriales</taxon>
        <taxon>Parvicellaceae</taxon>
        <taxon>Parvicella</taxon>
    </lineage>
</organism>
<dbReference type="SFLD" id="SFLDS00003">
    <property type="entry name" value="Haloacid_Dehalogenase"/>
    <property type="match status" value="1"/>
</dbReference>
<dbReference type="CDD" id="cd02603">
    <property type="entry name" value="HAD_sEH-N_like"/>
    <property type="match status" value="1"/>
</dbReference>
<dbReference type="PANTHER" id="PTHR43611">
    <property type="entry name" value="ALPHA-D-GLUCOSE 1-PHOSPHATE PHOSPHATASE"/>
    <property type="match status" value="1"/>
</dbReference>
<dbReference type="InterPro" id="IPR006439">
    <property type="entry name" value="HAD-SF_hydro_IA"/>
</dbReference>
<dbReference type="PANTHER" id="PTHR43611:SF3">
    <property type="entry name" value="FLAVIN MONONUCLEOTIDE HYDROLASE 1, CHLOROPLATIC"/>
    <property type="match status" value="1"/>
</dbReference>
<dbReference type="Gene3D" id="1.10.150.240">
    <property type="entry name" value="Putative phosphatase, domain 2"/>
    <property type="match status" value="1"/>
</dbReference>
<keyword evidence="1" id="KW-0378">Hydrolase</keyword>
<protein>
    <submittedName>
        <fullName evidence="1">D-ribitol-5-phosphate phosphatase</fullName>
        <ecNumber evidence="1">3.1.3.-</ecNumber>
    </submittedName>
</protein>
<dbReference type="AlphaFoldDB" id="A0A916JQZ9"/>
<sequence>MLDLNDKENIIFDLGGVLLNIDYELTAKAFKKLGLSSFDDLYSQKRQTGLFDQFEKGKITKKTFLSELTEVIPEASEEDVIAAWNAMLLDLPQHRIELLMELGKAFRIFLLSNTNEIHEAAFLKIIDQNYPENVLYNSFERVYLSHRIGFRKPDRECFQLVLDENGLAAEKTIFIDDSIQHIEGAQSAGITAVHLERHVDVSQLFADRFPQASRL</sequence>
<evidence type="ECO:0000313" key="1">
    <source>
        <dbReference type="EMBL" id="CAG5087011.1"/>
    </source>
</evidence>
<dbReference type="EC" id="3.1.3.-" evidence="1"/>
<proteinExistence type="predicted"/>
<dbReference type="EMBL" id="OU015584">
    <property type="protein sequence ID" value="CAG5087011.1"/>
    <property type="molecule type" value="Genomic_DNA"/>
</dbReference>
<dbReference type="GO" id="GO:0016787">
    <property type="term" value="F:hydrolase activity"/>
    <property type="evidence" value="ECO:0007669"/>
    <property type="project" value="UniProtKB-KW"/>
</dbReference>
<reference evidence="1" key="1">
    <citation type="submission" date="2021-04" db="EMBL/GenBank/DDBJ databases">
        <authorList>
            <person name="Rodrigo-Torres L."/>
            <person name="Arahal R. D."/>
            <person name="Lucena T."/>
        </authorList>
    </citation>
    <scope>NUCLEOTIDE SEQUENCE</scope>
    <source>
        <strain evidence="1">AS29M-1</strain>
    </source>
</reference>
<gene>
    <name evidence="1" type="ORF">CRYO30217_03365</name>
</gene>
<dbReference type="RefSeq" id="WP_258543545.1">
    <property type="nucleotide sequence ID" value="NZ_OU015584.1"/>
</dbReference>
<dbReference type="Proteomes" id="UP000683507">
    <property type="component" value="Chromosome"/>
</dbReference>
<evidence type="ECO:0000313" key="2">
    <source>
        <dbReference type="Proteomes" id="UP000683507"/>
    </source>
</evidence>
<dbReference type="InterPro" id="IPR023214">
    <property type="entry name" value="HAD_sf"/>
</dbReference>
<dbReference type="InterPro" id="IPR036412">
    <property type="entry name" value="HAD-like_sf"/>
</dbReference>
<dbReference type="NCBIfam" id="TIGR01509">
    <property type="entry name" value="HAD-SF-IA-v3"/>
    <property type="match status" value="1"/>
</dbReference>
<dbReference type="Pfam" id="PF00702">
    <property type="entry name" value="Hydrolase"/>
    <property type="match status" value="1"/>
</dbReference>
<keyword evidence="2" id="KW-1185">Reference proteome</keyword>
<dbReference type="SUPFAM" id="SSF56784">
    <property type="entry name" value="HAD-like"/>
    <property type="match status" value="1"/>
</dbReference>
<dbReference type="Gene3D" id="3.40.50.1000">
    <property type="entry name" value="HAD superfamily/HAD-like"/>
    <property type="match status" value="1"/>
</dbReference>
<dbReference type="InterPro" id="IPR023198">
    <property type="entry name" value="PGP-like_dom2"/>
</dbReference>
<dbReference type="KEGG" id="ptan:CRYO30217_03365"/>
<name>A0A916JQZ9_9FLAO</name>
<accession>A0A916JQZ9</accession>